<dbReference type="AlphaFoldDB" id="A0A415MTA1"/>
<comment type="caution">
    <text evidence="1">The sequence shown here is derived from an EMBL/GenBank/DDBJ whole genome shotgun (WGS) entry which is preliminary data.</text>
</comment>
<name>A0A415MTA1_9FIRM</name>
<gene>
    <name evidence="1" type="ORF">DWZ98_15485</name>
</gene>
<protein>
    <submittedName>
        <fullName evidence="1">DNA-binding protein</fullName>
    </submittedName>
</protein>
<reference evidence="1 2" key="1">
    <citation type="submission" date="2018-08" db="EMBL/GenBank/DDBJ databases">
        <title>A genome reference for cultivated species of the human gut microbiota.</title>
        <authorList>
            <person name="Zou Y."/>
            <person name="Xue W."/>
            <person name="Luo G."/>
        </authorList>
    </citation>
    <scope>NUCLEOTIDE SEQUENCE [LARGE SCALE GENOMIC DNA]</scope>
    <source>
        <strain evidence="1 2">AF36-1BH</strain>
    </source>
</reference>
<organism evidence="1 2">
    <name type="scientific">Dorea formicigenerans</name>
    <dbReference type="NCBI Taxonomy" id="39486"/>
    <lineage>
        <taxon>Bacteria</taxon>
        <taxon>Bacillati</taxon>
        <taxon>Bacillota</taxon>
        <taxon>Clostridia</taxon>
        <taxon>Lachnospirales</taxon>
        <taxon>Lachnospiraceae</taxon>
        <taxon>Dorea</taxon>
    </lineage>
</organism>
<accession>A0A415MTA1</accession>
<dbReference type="EMBL" id="QRPD01000019">
    <property type="protein sequence ID" value="RHL84312.1"/>
    <property type="molecule type" value="Genomic_DNA"/>
</dbReference>
<dbReference type="GO" id="GO:0003677">
    <property type="term" value="F:DNA binding"/>
    <property type="evidence" value="ECO:0007669"/>
    <property type="project" value="UniProtKB-KW"/>
</dbReference>
<evidence type="ECO:0000313" key="1">
    <source>
        <dbReference type="EMBL" id="RHL84312.1"/>
    </source>
</evidence>
<keyword evidence="1" id="KW-0238">DNA-binding</keyword>
<proteinExistence type="predicted"/>
<sequence>MYKNLVGILKRKGITIKAYAELLGISEKSAQNKIYARTEFTLGEALKTCALMPEYKMDYIFAMEEKVA</sequence>
<evidence type="ECO:0000313" key="2">
    <source>
        <dbReference type="Proteomes" id="UP000283325"/>
    </source>
</evidence>
<dbReference type="RefSeq" id="WP_118427593.1">
    <property type="nucleotide sequence ID" value="NZ_QRPD01000019.1"/>
</dbReference>
<dbReference type="Proteomes" id="UP000283325">
    <property type="component" value="Unassembled WGS sequence"/>
</dbReference>